<evidence type="ECO:0000259" key="2">
    <source>
        <dbReference type="Pfam" id="PF11788"/>
    </source>
</evidence>
<name>A0AAW1RKN2_9CHLO</name>
<dbReference type="AlphaFoldDB" id="A0AAW1RKN2"/>
<dbReference type="InterPro" id="IPR021757">
    <property type="entry name" value="Ribosomal_mL46_N"/>
</dbReference>
<dbReference type="GO" id="GO:0003735">
    <property type="term" value="F:structural constituent of ribosome"/>
    <property type="evidence" value="ECO:0007669"/>
    <property type="project" value="InterPro"/>
</dbReference>
<feature type="region of interest" description="Disordered" evidence="1">
    <location>
        <begin position="187"/>
        <end position="209"/>
    </location>
</feature>
<dbReference type="Pfam" id="PF11788">
    <property type="entry name" value="MRP-L46"/>
    <property type="match status" value="1"/>
</dbReference>
<dbReference type="Proteomes" id="UP001445335">
    <property type="component" value="Unassembled WGS sequence"/>
</dbReference>
<dbReference type="InterPro" id="IPR015797">
    <property type="entry name" value="NUDIX_hydrolase-like_dom_sf"/>
</dbReference>
<proteinExistence type="predicted"/>
<evidence type="ECO:0000313" key="3">
    <source>
        <dbReference type="EMBL" id="KAK9834148.1"/>
    </source>
</evidence>
<dbReference type="GO" id="GO:0005762">
    <property type="term" value="C:mitochondrial large ribosomal subunit"/>
    <property type="evidence" value="ECO:0007669"/>
    <property type="project" value="TreeGrafter"/>
</dbReference>
<protein>
    <recommendedName>
        <fullName evidence="2">Large ribosomal subunit protein mL46 N-terminal domain-containing protein</fullName>
    </recommendedName>
</protein>
<feature type="region of interest" description="Disordered" evidence="1">
    <location>
        <begin position="65"/>
        <end position="115"/>
    </location>
</feature>
<dbReference type="InterPro" id="IPR040008">
    <property type="entry name" value="Ribosomal_mL46"/>
</dbReference>
<dbReference type="PANTHER" id="PTHR13124">
    <property type="entry name" value="39S RIBOSOMAL PROTEIN L46, MITOCHONDRIAL PRECURSOR-RELATED"/>
    <property type="match status" value="1"/>
</dbReference>
<dbReference type="SUPFAM" id="SSF55811">
    <property type="entry name" value="Nudix"/>
    <property type="match status" value="1"/>
</dbReference>
<dbReference type="EMBL" id="JALJOU010000033">
    <property type="protein sequence ID" value="KAK9834148.1"/>
    <property type="molecule type" value="Genomic_DNA"/>
</dbReference>
<dbReference type="Gene3D" id="3.90.79.10">
    <property type="entry name" value="Nucleoside Triphosphate Pyrophosphohydrolase"/>
    <property type="match status" value="1"/>
</dbReference>
<feature type="compositionally biased region" description="Acidic residues" evidence="1">
    <location>
        <begin position="71"/>
        <end position="94"/>
    </location>
</feature>
<evidence type="ECO:0000256" key="1">
    <source>
        <dbReference type="SAM" id="MobiDB-lite"/>
    </source>
</evidence>
<organism evidence="3 4">
    <name type="scientific">Elliptochloris bilobata</name>
    <dbReference type="NCBI Taxonomy" id="381761"/>
    <lineage>
        <taxon>Eukaryota</taxon>
        <taxon>Viridiplantae</taxon>
        <taxon>Chlorophyta</taxon>
        <taxon>core chlorophytes</taxon>
        <taxon>Trebouxiophyceae</taxon>
        <taxon>Trebouxiophyceae incertae sedis</taxon>
        <taxon>Elliptochloris clade</taxon>
        <taxon>Elliptochloris</taxon>
    </lineage>
</organism>
<comment type="caution">
    <text evidence="3">The sequence shown here is derived from an EMBL/GenBank/DDBJ whole genome shotgun (WGS) entry which is preliminary data.</text>
</comment>
<reference evidence="3 4" key="1">
    <citation type="journal article" date="2024" name="Nat. Commun.">
        <title>Phylogenomics reveals the evolutionary origins of lichenization in chlorophyte algae.</title>
        <authorList>
            <person name="Puginier C."/>
            <person name="Libourel C."/>
            <person name="Otte J."/>
            <person name="Skaloud P."/>
            <person name="Haon M."/>
            <person name="Grisel S."/>
            <person name="Petersen M."/>
            <person name="Berrin J.G."/>
            <person name="Delaux P.M."/>
            <person name="Dal Grande F."/>
            <person name="Keller J."/>
        </authorList>
    </citation>
    <scope>NUCLEOTIDE SEQUENCE [LARGE SCALE GENOMIC DNA]</scope>
    <source>
        <strain evidence="3 4">SAG 245.80</strain>
    </source>
</reference>
<feature type="compositionally biased region" description="Basic and acidic residues" evidence="1">
    <location>
        <begin position="101"/>
        <end position="115"/>
    </location>
</feature>
<gene>
    <name evidence="3" type="ORF">WJX81_002814</name>
</gene>
<keyword evidence="4" id="KW-1185">Reference proteome</keyword>
<dbReference type="PANTHER" id="PTHR13124:SF12">
    <property type="entry name" value="LARGE RIBOSOMAL SUBUNIT PROTEIN ML46"/>
    <property type="match status" value="1"/>
</dbReference>
<evidence type="ECO:0000313" key="4">
    <source>
        <dbReference type="Proteomes" id="UP001445335"/>
    </source>
</evidence>
<accession>A0AAW1RKN2</accession>
<feature type="domain" description="Large ribosomal subunit protein mL46 N-terminal" evidence="2">
    <location>
        <begin position="17"/>
        <end position="113"/>
    </location>
</feature>
<sequence>MRTRISVREASSVANSNVIAAIILERLPVITPDLPAWEVEYQEWKQARDYTFRQPMPMELTEMRNLGGAGGEEEEDEDDDDEEEEEEEDEDEEGGSSNRKQRYEPAPRRTAADEFGDVRSLERALDQRLFMLVRTAGKGGRWRFPQTAQADGETMRAAAQRALEAALAPNPELQTWFVGRSPCMHHPAAAAKDPKTKPSKSQSAEGAGEGGGGSCGTLFFHRAQLITGVPALRAGSGFTDYAWLTKAELGTRLEDAALVEQLHKAL</sequence>